<reference evidence="1" key="2">
    <citation type="journal article" date="2015" name="Data Brief">
        <title>Shoot transcriptome of the giant reed, Arundo donax.</title>
        <authorList>
            <person name="Barrero R.A."/>
            <person name="Guerrero F.D."/>
            <person name="Moolhuijzen P."/>
            <person name="Goolsby J.A."/>
            <person name="Tidwell J."/>
            <person name="Bellgard S.E."/>
            <person name="Bellgard M.I."/>
        </authorList>
    </citation>
    <scope>NUCLEOTIDE SEQUENCE</scope>
    <source>
        <tissue evidence="1">Shoot tissue taken approximately 20 cm above the soil surface</tissue>
    </source>
</reference>
<dbReference type="AlphaFoldDB" id="A0A0A9U7M8"/>
<sequence>MRMKEAEGYSPNKTLYQAANTAQITIVVVVCPS</sequence>
<protein>
    <submittedName>
        <fullName evidence="1">Uncharacterized protein</fullName>
    </submittedName>
</protein>
<evidence type="ECO:0000313" key="1">
    <source>
        <dbReference type="EMBL" id="JAD16884.1"/>
    </source>
</evidence>
<dbReference type="EMBL" id="GBRH01281011">
    <property type="protein sequence ID" value="JAD16884.1"/>
    <property type="molecule type" value="Transcribed_RNA"/>
</dbReference>
<name>A0A0A9U7M8_ARUDO</name>
<organism evidence="1">
    <name type="scientific">Arundo donax</name>
    <name type="common">Giant reed</name>
    <name type="synonym">Donax arundinaceus</name>
    <dbReference type="NCBI Taxonomy" id="35708"/>
    <lineage>
        <taxon>Eukaryota</taxon>
        <taxon>Viridiplantae</taxon>
        <taxon>Streptophyta</taxon>
        <taxon>Embryophyta</taxon>
        <taxon>Tracheophyta</taxon>
        <taxon>Spermatophyta</taxon>
        <taxon>Magnoliopsida</taxon>
        <taxon>Liliopsida</taxon>
        <taxon>Poales</taxon>
        <taxon>Poaceae</taxon>
        <taxon>PACMAD clade</taxon>
        <taxon>Arundinoideae</taxon>
        <taxon>Arundineae</taxon>
        <taxon>Arundo</taxon>
    </lineage>
</organism>
<proteinExistence type="predicted"/>
<reference evidence="1" key="1">
    <citation type="submission" date="2014-09" db="EMBL/GenBank/DDBJ databases">
        <authorList>
            <person name="Magalhaes I.L.F."/>
            <person name="Oliveira U."/>
            <person name="Santos F.R."/>
            <person name="Vidigal T.H.D.A."/>
            <person name="Brescovit A.D."/>
            <person name="Santos A.J."/>
        </authorList>
    </citation>
    <scope>NUCLEOTIDE SEQUENCE</scope>
    <source>
        <tissue evidence="1">Shoot tissue taken approximately 20 cm above the soil surface</tissue>
    </source>
</reference>
<accession>A0A0A9U7M8</accession>